<dbReference type="InterPro" id="IPR011021">
    <property type="entry name" value="Arrestin-like_N"/>
</dbReference>
<dbReference type="EMBL" id="CBTN010000004">
    <property type="protein sequence ID" value="CDH49800.1"/>
    <property type="molecule type" value="Genomic_DNA"/>
</dbReference>
<sequence>MERIRSNTVQLKVHVENDHLIMHGSPNESAGCVLRGVLDVHVKEAIKVKSIHLRFSGRMVITWTEPIGNGHERLFHDDRTLINHTWEFLPKSDKLHTLEAGTFTYEFELPLPGDLPETTHVASFYLVQYRLKGTLERARFLPNNTVRRTIHVSRQLLPLTPEFMEAVSIANRWTNKLDYEISVPTKMHSLGDKIPVSIKVTPLTDQLRIRHLSCTFKEYMICRASSGWFGGHSRAQGRVVYFVRDDQFGRDNSNDNNNEGHDIVWNKTLIVPVPSTNSQVQCDVQNDAVRIRHKLKFVISIENPDGHVSELRAALPIQICALHSTGLPSYEETWRTLPYDPTMMVTLLHLRAAAANAEEQQDADQLLELPTGFQQRRNNPRRRSWRDRASWIFLGNNSNTSGGDDEHQDDSDDPLTAIAATTSGICSTDLPSYSPTDPAGCSSSLSRYRHSCFIPDTAAVSRPSMPRLPTYDELLCASR</sequence>
<dbReference type="GO" id="GO:0031625">
    <property type="term" value="F:ubiquitin protein ligase binding"/>
    <property type="evidence" value="ECO:0007669"/>
    <property type="project" value="TreeGrafter"/>
</dbReference>
<dbReference type="SMART" id="SM01017">
    <property type="entry name" value="Arrestin_C"/>
    <property type="match status" value="1"/>
</dbReference>
<dbReference type="InterPro" id="IPR014752">
    <property type="entry name" value="Arrestin-like_C"/>
</dbReference>
<keyword evidence="3" id="KW-1185">Reference proteome</keyword>
<dbReference type="SUPFAM" id="SSF81296">
    <property type="entry name" value="E set domains"/>
    <property type="match status" value="1"/>
</dbReference>
<dbReference type="Proteomes" id="UP000027586">
    <property type="component" value="Unassembled WGS sequence"/>
</dbReference>
<dbReference type="PANTHER" id="PTHR11188:SF17">
    <property type="entry name" value="FI21816P1"/>
    <property type="match status" value="1"/>
</dbReference>
<dbReference type="Gene3D" id="2.60.40.640">
    <property type="match status" value="1"/>
</dbReference>
<dbReference type="Pfam" id="PF02752">
    <property type="entry name" value="Arrestin_C"/>
    <property type="match status" value="1"/>
</dbReference>
<dbReference type="AlphaFoldDB" id="A0A068RJ91"/>
<evidence type="ECO:0000313" key="2">
    <source>
        <dbReference type="EMBL" id="CDH49800.1"/>
    </source>
</evidence>
<name>A0A068RJ91_9FUNG</name>
<evidence type="ECO:0000259" key="1">
    <source>
        <dbReference type="SMART" id="SM01017"/>
    </source>
</evidence>
<evidence type="ECO:0000313" key="3">
    <source>
        <dbReference type="Proteomes" id="UP000027586"/>
    </source>
</evidence>
<dbReference type="GO" id="GO:0070086">
    <property type="term" value="P:ubiquitin-dependent endocytosis"/>
    <property type="evidence" value="ECO:0007669"/>
    <property type="project" value="TreeGrafter"/>
</dbReference>
<accession>A0A068RJ91</accession>
<dbReference type="VEuPathDB" id="FungiDB:LCOR_01532.1"/>
<dbReference type="InterPro" id="IPR011022">
    <property type="entry name" value="Arrestin_C-like"/>
</dbReference>
<dbReference type="InterPro" id="IPR050357">
    <property type="entry name" value="Arrestin_domain-protein"/>
</dbReference>
<reference evidence="2" key="1">
    <citation type="submission" date="2013-08" db="EMBL/GenBank/DDBJ databases">
        <title>Gene expansion shapes genome architecture in the human pathogen Lichtheimia corymbifera: an evolutionary genomics analysis in the ancient terrestrial Mucorales (Mucoromycotina).</title>
        <authorList>
            <person name="Schwartze V.U."/>
            <person name="Winter S."/>
            <person name="Shelest E."/>
            <person name="Marcet-Houben M."/>
            <person name="Horn F."/>
            <person name="Wehner S."/>
            <person name="Hoffmann K."/>
            <person name="Riege K."/>
            <person name="Sammeth M."/>
            <person name="Nowrousian M."/>
            <person name="Valiante V."/>
            <person name="Linde J."/>
            <person name="Jacobsen I.D."/>
            <person name="Marz M."/>
            <person name="Brakhage A.A."/>
            <person name="Gabaldon T."/>
            <person name="Bocker S."/>
            <person name="Voigt K."/>
        </authorList>
    </citation>
    <scope>NUCLEOTIDE SEQUENCE [LARGE SCALE GENOMIC DNA]</scope>
    <source>
        <strain evidence="2">FSU 9682</strain>
    </source>
</reference>
<protein>
    <submittedName>
        <fullName evidence="2">Arrestin domain-containing protein</fullName>
    </submittedName>
</protein>
<comment type="caution">
    <text evidence="2">The sequence shown here is derived from an EMBL/GenBank/DDBJ whole genome shotgun (WGS) entry which is preliminary data.</text>
</comment>
<dbReference type="InterPro" id="IPR014756">
    <property type="entry name" value="Ig_E-set"/>
</dbReference>
<gene>
    <name evidence="2" type="ORF">LCOR_01532.1</name>
</gene>
<organism evidence="2 3">
    <name type="scientific">Lichtheimia corymbifera JMRC:FSU:9682</name>
    <dbReference type="NCBI Taxonomy" id="1263082"/>
    <lineage>
        <taxon>Eukaryota</taxon>
        <taxon>Fungi</taxon>
        <taxon>Fungi incertae sedis</taxon>
        <taxon>Mucoromycota</taxon>
        <taxon>Mucoromycotina</taxon>
        <taxon>Mucoromycetes</taxon>
        <taxon>Mucorales</taxon>
        <taxon>Lichtheimiaceae</taxon>
        <taxon>Lichtheimia</taxon>
    </lineage>
</organism>
<dbReference type="GO" id="GO:0005886">
    <property type="term" value="C:plasma membrane"/>
    <property type="evidence" value="ECO:0007669"/>
    <property type="project" value="TreeGrafter"/>
</dbReference>
<feature type="domain" description="Arrestin C-terminal-like" evidence="1">
    <location>
        <begin position="173"/>
        <end position="322"/>
    </location>
</feature>
<proteinExistence type="predicted"/>
<dbReference type="OrthoDB" id="2333384at2759"/>
<dbReference type="GO" id="GO:0030674">
    <property type="term" value="F:protein-macromolecule adaptor activity"/>
    <property type="evidence" value="ECO:0007669"/>
    <property type="project" value="TreeGrafter"/>
</dbReference>
<dbReference type="STRING" id="1263082.A0A068RJ91"/>
<dbReference type="PANTHER" id="PTHR11188">
    <property type="entry name" value="ARRESTIN DOMAIN CONTAINING PROTEIN"/>
    <property type="match status" value="1"/>
</dbReference>
<dbReference type="Pfam" id="PF00339">
    <property type="entry name" value="Arrestin_N"/>
    <property type="match status" value="1"/>
</dbReference>
<dbReference type="GO" id="GO:0005829">
    <property type="term" value="C:cytosol"/>
    <property type="evidence" value="ECO:0007669"/>
    <property type="project" value="TreeGrafter"/>
</dbReference>